<reference evidence="2 3" key="1">
    <citation type="journal article" date="2018" name="Front. Plant Sci.">
        <title>Red Clover (Trifolium pratense) and Zigzag Clover (T. medium) - A Picture of Genomic Similarities and Differences.</title>
        <authorList>
            <person name="Dluhosova J."/>
            <person name="Istvanek J."/>
            <person name="Nedelnik J."/>
            <person name="Repkova J."/>
        </authorList>
    </citation>
    <scope>NUCLEOTIDE SEQUENCE [LARGE SCALE GENOMIC DNA]</scope>
    <source>
        <strain evidence="3">cv. 10/8</strain>
        <tissue evidence="2">Leaf</tissue>
    </source>
</reference>
<evidence type="ECO:0000256" key="1">
    <source>
        <dbReference type="SAM" id="MobiDB-lite"/>
    </source>
</evidence>
<name>A0A392VTY1_9FABA</name>
<feature type="compositionally biased region" description="Basic and acidic residues" evidence="1">
    <location>
        <begin position="22"/>
        <end position="44"/>
    </location>
</feature>
<dbReference type="Proteomes" id="UP000265520">
    <property type="component" value="Unassembled WGS sequence"/>
</dbReference>
<feature type="non-terminal residue" evidence="2">
    <location>
        <position position="65"/>
    </location>
</feature>
<feature type="compositionally biased region" description="Polar residues" evidence="1">
    <location>
        <begin position="55"/>
        <end position="65"/>
    </location>
</feature>
<dbReference type="AlphaFoldDB" id="A0A392VTY1"/>
<sequence>MSGQGNGDNGNNRNNGHGGRRRNSEDPTFDDHGSSSDLPYEDRRRGRRNHHPGKTSFTTRILESR</sequence>
<organism evidence="2 3">
    <name type="scientific">Trifolium medium</name>
    <dbReference type="NCBI Taxonomy" id="97028"/>
    <lineage>
        <taxon>Eukaryota</taxon>
        <taxon>Viridiplantae</taxon>
        <taxon>Streptophyta</taxon>
        <taxon>Embryophyta</taxon>
        <taxon>Tracheophyta</taxon>
        <taxon>Spermatophyta</taxon>
        <taxon>Magnoliopsida</taxon>
        <taxon>eudicotyledons</taxon>
        <taxon>Gunneridae</taxon>
        <taxon>Pentapetalae</taxon>
        <taxon>rosids</taxon>
        <taxon>fabids</taxon>
        <taxon>Fabales</taxon>
        <taxon>Fabaceae</taxon>
        <taxon>Papilionoideae</taxon>
        <taxon>50 kb inversion clade</taxon>
        <taxon>NPAAA clade</taxon>
        <taxon>Hologalegina</taxon>
        <taxon>IRL clade</taxon>
        <taxon>Trifolieae</taxon>
        <taxon>Trifolium</taxon>
    </lineage>
</organism>
<accession>A0A392VTY1</accession>
<evidence type="ECO:0000313" key="2">
    <source>
        <dbReference type="EMBL" id="MCI90909.1"/>
    </source>
</evidence>
<comment type="caution">
    <text evidence="2">The sequence shown here is derived from an EMBL/GenBank/DDBJ whole genome shotgun (WGS) entry which is preliminary data.</text>
</comment>
<proteinExistence type="predicted"/>
<evidence type="ECO:0000313" key="3">
    <source>
        <dbReference type="Proteomes" id="UP000265520"/>
    </source>
</evidence>
<keyword evidence="3" id="KW-1185">Reference proteome</keyword>
<protein>
    <submittedName>
        <fullName evidence="2">Uncharacterized protein</fullName>
    </submittedName>
</protein>
<dbReference type="EMBL" id="LXQA011257808">
    <property type="protein sequence ID" value="MCI90909.1"/>
    <property type="molecule type" value="Genomic_DNA"/>
</dbReference>
<feature type="region of interest" description="Disordered" evidence="1">
    <location>
        <begin position="1"/>
        <end position="65"/>
    </location>
</feature>